<dbReference type="PANTHER" id="PTHR11649:SF13">
    <property type="entry name" value="ENGB-TYPE G DOMAIN-CONTAINING PROTEIN"/>
    <property type="match status" value="1"/>
</dbReference>
<keyword evidence="6" id="KW-0460">Magnesium</keyword>
<evidence type="ECO:0000256" key="2">
    <source>
        <dbReference type="ARBA" id="ARBA00009638"/>
    </source>
</evidence>
<comment type="caution">
    <text evidence="12">The sequence shown here is derived from an EMBL/GenBank/DDBJ whole genome shotgun (WGS) entry which is preliminary data.</text>
</comment>
<comment type="similarity">
    <text evidence="2 10">Belongs to the TRAFAC class TrmE-Era-EngA-EngB-Septin-like GTPase superfamily. EngB GTPase family.</text>
</comment>
<evidence type="ECO:0000313" key="12">
    <source>
        <dbReference type="EMBL" id="MBU3857182.1"/>
    </source>
</evidence>
<dbReference type="Gene3D" id="3.40.50.300">
    <property type="entry name" value="P-loop containing nucleotide triphosphate hydrolases"/>
    <property type="match status" value="1"/>
</dbReference>
<dbReference type="InterPro" id="IPR019987">
    <property type="entry name" value="GTP-bd_ribosome_bio_YsxC"/>
</dbReference>
<dbReference type="InterPro" id="IPR006073">
    <property type="entry name" value="GTP-bd"/>
</dbReference>
<evidence type="ECO:0000256" key="5">
    <source>
        <dbReference type="ARBA" id="ARBA00022741"/>
    </source>
</evidence>
<comment type="cofactor">
    <cofactor evidence="1">
        <name>Mg(2+)</name>
        <dbReference type="ChEBI" id="CHEBI:18420"/>
    </cofactor>
</comment>
<dbReference type="PANTHER" id="PTHR11649">
    <property type="entry name" value="MSS1/TRME-RELATED GTP-BINDING PROTEIN"/>
    <property type="match status" value="1"/>
</dbReference>
<gene>
    <name evidence="12" type="primary">yihA</name>
    <name evidence="10" type="synonym">engB</name>
    <name evidence="12" type="ORF">H9928_11700</name>
</gene>
<dbReference type="AlphaFoldDB" id="A0A948TPZ6"/>
<evidence type="ECO:0000313" key="13">
    <source>
        <dbReference type="Proteomes" id="UP000784286"/>
    </source>
</evidence>
<name>A0A948TPZ6_9BACT</name>
<feature type="domain" description="EngB-type G" evidence="11">
    <location>
        <begin position="22"/>
        <end position="197"/>
    </location>
</feature>
<keyword evidence="3 10" id="KW-0132">Cell division</keyword>
<accession>A0A948TPZ6</accession>
<dbReference type="GO" id="GO:0000917">
    <property type="term" value="P:division septum assembly"/>
    <property type="evidence" value="ECO:0007669"/>
    <property type="project" value="UniProtKB-KW"/>
</dbReference>
<dbReference type="Proteomes" id="UP000784286">
    <property type="component" value="Unassembled WGS sequence"/>
</dbReference>
<dbReference type="CDD" id="cd01876">
    <property type="entry name" value="YihA_EngB"/>
    <property type="match status" value="1"/>
</dbReference>
<sequence length="201" mass="22906">MKITSAEFVISNSRVDMCPQTGLPEYAFIGRSNVGKSSLINMLTNHSKLAMTSSTPGKTLLVNHFLINKEWYLVDLPGYGYAQRGKVMMEKIKKLIESYVLEREEMTCLFVLIDSRLEPQKIDLAFIEWLGENGVPFAIVFTKADKLNGSKLKANVNAFLEKLKEQWEELPPYFISSSEKKTGRDEILNYIEEINKSLKAQ</sequence>
<keyword evidence="4" id="KW-0479">Metal-binding</keyword>
<evidence type="ECO:0000259" key="11">
    <source>
        <dbReference type="PROSITE" id="PS51706"/>
    </source>
</evidence>
<reference evidence="12" key="2">
    <citation type="submission" date="2021-04" db="EMBL/GenBank/DDBJ databases">
        <authorList>
            <person name="Gilroy R."/>
        </authorList>
    </citation>
    <scope>NUCLEOTIDE SEQUENCE</scope>
    <source>
        <strain evidence="12">8470</strain>
    </source>
</reference>
<keyword evidence="8 10" id="KW-0717">Septation</keyword>
<dbReference type="SUPFAM" id="SSF52540">
    <property type="entry name" value="P-loop containing nucleoside triphosphate hydrolases"/>
    <property type="match status" value="1"/>
</dbReference>
<protein>
    <recommendedName>
        <fullName evidence="10">Probable GTP-binding protein EngB</fullName>
    </recommendedName>
</protein>
<organism evidence="12 13">
    <name type="scientific">Candidatus Phocaeicola excrementipullorum</name>
    <dbReference type="NCBI Taxonomy" id="2838731"/>
    <lineage>
        <taxon>Bacteria</taxon>
        <taxon>Pseudomonadati</taxon>
        <taxon>Bacteroidota</taxon>
        <taxon>Bacteroidia</taxon>
        <taxon>Bacteroidales</taxon>
        <taxon>Bacteroidaceae</taxon>
        <taxon>Phocaeicola</taxon>
    </lineage>
</organism>
<keyword evidence="7 10" id="KW-0342">GTP-binding</keyword>
<evidence type="ECO:0000256" key="3">
    <source>
        <dbReference type="ARBA" id="ARBA00022618"/>
    </source>
</evidence>
<evidence type="ECO:0000256" key="10">
    <source>
        <dbReference type="HAMAP-Rule" id="MF_00321"/>
    </source>
</evidence>
<dbReference type="GO" id="GO:0046872">
    <property type="term" value="F:metal ion binding"/>
    <property type="evidence" value="ECO:0007669"/>
    <property type="project" value="UniProtKB-KW"/>
</dbReference>
<dbReference type="Pfam" id="PF01926">
    <property type="entry name" value="MMR_HSR1"/>
    <property type="match status" value="1"/>
</dbReference>
<dbReference type="NCBIfam" id="TIGR03598">
    <property type="entry name" value="GTPase_YsxC"/>
    <property type="match status" value="1"/>
</dbReference>
<evidence type="ECO:0000256" key="1">
    <source>
        <dbReference type="ARBA" id="ARBA00001946"/>
    </source>
</evidence>
<dbReference type="PROSITE" id="PS51706">
    <property type="entry name" value="G_ENGB"/>
    <property type="match status" value="1"/>
</dbReference>
<dbReference type="InterPro" id="IPR027417">
    <property type="entry name" value="P-loop_NTPase"/>
</dbReference>
<dbReference type="InterPro" id="IPR030393">
    <property type="entry name" value="G_ENGB_dom"/>
</dbReference>
<keyword evidence="9 10" id="KW-0131">Cell cycle</keyword>
<evidence type="ECO:0000256" key="6">
    <source>
        <dbReference type="ARBA" id="ARBA00022842"/>
    </source>
</evidence>
<evidence type="ECO:0000256" key="8">
    <source>
        <dbReference type="ARBA" id="ARBA00023210"/>
    </source>
</evidence>
<reference evidence="12" key="1">
    <citation type="journal article" date="2021" name="PeerJ">
        <title>Extensive microbial diversity within the chicken gut microbiome revealed by metagenomics and culture.</title>
        <authorList>
            <person name="Gilroy R."/>
            <person name="Ravi A."/>
            <person name="Getino M."/>
            <person name="Pursley I."/>
            <person name="Horton D.L."/>
            <person name="Alikhan N.F."/>
            <person name="Baker D."/>
            <person name="Gharbi K."/>
            <person name="Hall N."/>
            <person name="Watson M."/>
            <person name="Adriaenssens E.M."/>
            <person name="Foster-Nyarko E."/>
            <person name="Jarju S."/>
            <person name="Secka A."/>
            <person name="Antonio M."/>
            <person name="Oren A."/>
            <person name="Chaudhuri R.R."/>
            <person name="La Ragione R."/>
            <person name="Hildebrand F."/>
            <person name="Pallen M.J."/>
        </authorList>
    </citation>
    <scope>NUCLEOTIDE SEQUENCE</scope>
    <source>
        <strain evidence="12">8470</strain>
    </source>
</reference>
<proteinExistence type="inferred from homology"/>
<evidence type="ECO:0000256" key="4">
    <source>
        <dbReference type="ARBA" id="ARBA00022723"/>
    </source>
</evidence>
<dbReference type="GO" id="GO:0005525">
    <property type="term" value="F:GTP binding"/>
    <property type="evidence" value="ECO:0007669"/>
    <property type="project" value="UniProtKB-UniRule"/>
</dbReference>
<dbReference type="HAMAP" id="MF_00321">
    <property type="entry name" value="GTPase_EngB"/>
    <property type="match status" value="1"/>
</dbReference>
<evidence type="ECO:0000256" key="9">
    <source>
        <dbReference type="ARBA" id="ARBA00023306"/>
    </source>
</evidence>
<evidence type="ECO:0000256" key="7">
    <source>
        <dbReference type="ARBA" id="ARBA00023134"/>
    </source>
</evidence>
<comment type="function">
    <text evidence="10">Necessary for normal cell division and for the maintenance of normal septation.</text>
</comment>
<keyword evidence="5 10" id="KW-0547">Nucleotide-binding</keyword>
<dbReference type="EMBL" id="JAHLFJ010000106">
    <property type="protein sequence ID" value="MBU3857182.1"/>
    <property type="molecule type" value="Genomic_DNA"/>
</dbReference>
<dbReference type="FunFam" id="3.40.50.300:FF:000098">
    <property type="entry name" value="Probable GTP-binding protein EngB"/>
    <property type="match status" value="1"/>
</dbReference>